<dbReference type="Gene3D" id="2.40.40.10">
    <property type="entry name" value="RlpA-like domain"/>
    <property type="match status" value="1"/>
</dbReference>
<dbReference type="GeneID" id="66081364"/>
<keyword evidence="4" id="KW-1185">Reference proteome</keyword>
<gene>
    <name evidence="3" type="ORF">E1B28_012289</name>
</gene>
<sequence>MASILTLVFIAFSSLMLISATPIPTYDAVLEKKAATHHGKGTWFHPGMGNCGNYNTDNDPIVAIGLDLYKQNGGNNCGQWVSITSNDKHAYGIIWDSCPGCNNNDLDMSPTLFQKFGPLDKGVLDIKWEFQPRGWSP</sequence>
<proteinExistence type="predicted"/>
<evidence type="ECO:0000313" key="4">
    <source>
        <dbReference type="Proteomes" id="UP001049176"/>
    </source>
</evidence>
<dbReference type="RefSeq" id="XP_043004747.1">
    <property type="nucleotide sequence ID" value="XM_043157380.1"/>
</dbReference>
<organism evidence="3 4">
    <name type="scientific">Marasmius oreades</name>
    <name type="common">fairy-ring Marasmius</name>
    <dbReference type="NCBI Taxonomy" id="181124"/>
    <lineage>
        <taxon>Eukaryota</taxon>
        <taxon>Fungi</taxon>
        <taxon>Dikarya</taxon>
        <taxon>Basidiomycota</taxon>
        <taxon>Agaricomycotina</taxon>
        <taxon>Agaricomycetes</taxon>
        <taxon>Agaricomycetidae</taxon>
        <taxon>Agaricales</taxon>
        <taxon>Marasmiineae</taxon>
        <taxon>Marasmiaceae</taxon>
        <taxon>Marasmius</taxon>
    </lineage>
</organism>
<accession>A0A9P7UPS0</accession>
<dbReference type="OrthoDB" id="406505at2759"/>
<dbReference type="PANTHER" id="PTHR31836:SF28">
    <property type="entry name" value="SRCR DOMAIN-CONTAINING PROTEIN-RELATED"/>
    <property type="match status" value="1"/>
</dbReference>
<feature type="signal peptide" evidence="2">
    <location>
        <begin position="1"/>
        <end position="20"/>
    </location>
</feature>
<protein>
    <recommendedName>
        <fullName evidence="5">RlpA-like protein double-psi beta-barrel domain-containing protein</fullName>
    </recommendedName>
</protein>
<dbReference type="Proteomes" id="UP001049176">
    <property type="component" value="Chromosome 8"/>
</dbReference>
<dbReference type="SUPFAM" id="SSF50685">
    <property type="entry name" value="Barwin-like endoglucanases"/>
    <property type="match status" value="1"/>
</dbReference>
<dbReference type="EMBL" id="CM032188">
    <property type="protein sequence ID" value="KAG7088276.1"/>
    <property type="molecule type" value="Genomic_DNA"/>
</dbReference>
<evidence type="ECO:0000256" key="2">
    <source>
        <dbReference type="SAM" id="SignalP"/>
    </source>
</evidence>
<evidence type="ECO:0008006" key="5">
    <source>
        <dbReference type="Google" id="ProtNLM"/>
    </source>
</evidence>
<dbReference type="PANTHER" id="PTHR31836">
    <property type="match status" value="1"/>
</dbReference>
<evidence type="ECO:0000256" key="1">
    <source>
        <dbReference type="ARBA" id="ARBA00022729"/>
    </source>
</evidence>
<dbReference type="InterPro" id="IPR051477">
    <property type="entry name" value="Expansin_CellWall"/>
</dbReference>
<keyword evidence="1 2" id="KW-0732">Signal</keyword>
<dbReference type="InterPro" id="IPR036908">
    <property type="entry name" value="RlpA-like_sf"/>
</dbReference>
<name>A0A9P7UPS0_9AGAR</name>
<reference evidence="3" key="1">
    <citation type="journal article" date="2021" name="Genome Biol. Evol.">
        <title>The assembled and annotated genome of the fairy-ring fungus Marasmius oreades.</title>
        <authorList>
            <person name="Hiltunen M."/>
            <person name="Ament-Velasquez S.L."/>
            <person name="Johannesson H."/>
        </authorList>
    </citation>
    <scope>NUCLEOTIDE SEQUENCE</scope>
    <source>
        <strain evidence="3">03SP1</strain>
    </source>
</reference>
<evidence type="ECO:0000313" key="3">
    <source>
        <dbReference type="EMBL" id="KAG7088276.1"/>
    </source>
</evidence>
<dbReference type="KEGG" id="more:E1B28_012289"/>
<dbReference type="AlphaFoldDB" id="A0A9P7UPS0"/>
<feature type="chain" id="PRO_5040343283" description="RlpA-like protein double-psi beta-barrel domain-containing protein" evidence="2">
    <location>
        <begin position="21"/>
        <end position="137"/>
    </location>
</feature>
<dbReference type="CDD" id="cd22191">
    <property type="entry name" value="DPBB_RlpA_EXP_N-like"/>
    <property type="match status" value="1"/>
</dbReference>
<comment type="caution">
    <text evidence="3">The sequence shown here is derived from an EMBL/GenBank/DDBJ whole genome shotgun (WGS) entry which is preliminary data.</text>
</comment>